<dbReference type="EMBL" id="JADGJH010003140">
    <property type="protein sequence ID" value="KAJ3093238.1"/>
    <property type="molecule type" value="Genomic_DNA"/>
</dbReference>
<evidence type="ECO:0000256" key="1">
    <source>
        <dbReference type="SAM" id="Phobius"/>
    </source>
</evidence>
<dbReference type="Proteomes" id="UP001211907">
    <property type="component" value="Unassembled WGS sequence"/>
</dbReference>
<organism evidence="2 3">
    <name type="scientific">Physocladia obscura</name>
    <dbReference type="NCBI Taxonomy" id="109957"/>
    <lineage>
        <taxon>Eukaryota</taxon>
        <taxon>Fungi</taxon>
        <taxon>Fungi incertae sedis</taxon>
        <taxon>Chytridiomycota</taxon>
        <taxon>Chytridiomycota incertae sedis</taxon>
        <taxon>Chytridiomycetes</taxon>
        <taxon>Chytridiales</taxon>
        <taxon>Chytriomycetaceae</taxon>
        <taxon>Physocladia</taxon>
    </lineage>
</organism>
<protein>
    <submittedName>
        <fullName evidence="2">Uncharacterized protein</fullName>
    </submittedName>
</protein>
<feature type="non-terminal residue" evidence="2">
    <location>
        <position position="1"/>
    </location>
</feature>
<reference evidence="2" key="1">
    <citation type="submission" date="2020-05" db="EMBL/GenBank/DDBJ databases">
        <title>Phylogenomic resolution of chytrid fungi.</title>
        <authorList>
            <person name="Stajich J.E."/>
            <person name="Amses K."/>
            <person name="Simmons R."/>
            <person name="Seto K."/>
            <person name="Myers J."/>
            <person name="Bonds A."/>
            <person name="Quandt C.A."/>
            <person name="Barry K."/>
            <person name="Liu P."/>
            <person name="Grigoriev I."/>
            <person name="Longcore J.E."/>
            <person name="James T.Y."/>
        </authorList>
    </citation>
    <scope>NUCLEOTIDE SEQUENCE</scope>
    <source>
        <strain evidence="2">JEL0513</strain>
    </source>
</reference>
<keyword evidence="3" id="KW-1185">Reference proteome</keyword>
<keyword evidence="1" id="KW-0472">Membrane</keyword>
<keyword evidence="1" id="KW-1133">Transmembrane helix</keyword>
<accession>A0AAD5SRG7</accession>
<keyword evidence="1" id="KW-0812">Transmembrane</keyword>
<evidence type="ECO:0000313" key="3">
    <source>
        <dbReference type="Proteomes" id="UP001211907"/>
    </source>
</evidence>
<proteinExistence type="predicted"/>
<evidence type="ECO:0000313" key="2">
    <source>
        <dbReference type="EMBL" id="KAJ3093238.1"/>
    </source>
</evidence>
<feature type="transmembrane region" description="Helical" evidence="1">
    <location>
        <begin position="12"/>
        <end position="33"/>
    </location>
</feature>
<comment type="caution">
    <text evidence="2">The sequence shown here is derived from an EMBL/GenBank/DDBJ whole genome shotgun (WGS) entry which is preliminary data.</text>
</comment>
<sequence>KNLERVHYIAWLVWIKVSTPIGLLSSLIALLLMLRVVRSVQDDDDMLHRETTLHIISAATLTISAVLAFVLSKLCMFAKELWIVVRIYRRVPDIENVLGYLPEQEDEEDEEEIGEAFEGFEERFQQQQQYAEDDAEFFQRWLTKL</sequence>
<feature type="transmembrane region" description="Helical" evidence="1">
    <location>
        <begin position="53"/>
        <end position="71"/>
    </location>
</feature>
<dbReference type="AlphaFoldDB" id="A0AAD5SRG7"/>
<gene>
    <name evidence="2" type="ORF">HK100_006744</name>
</gene>
<name>A0AAD5SRG7_9FUNG</name>